<keyword evidence="2" id="KW-1185">Reference proteome</keyword>
<proteinExistence type="predicted"/>
<accession>A0A3N4K7Y2</accession>
<reference evidence="1 2" key="1">
    <citation type="journal article" date="2018" name="Nat. Ecol. Evol.">
        <title>Pezizomycetes genomes reveal the molecular basis of ectomycorrhizal truffle lifestyle.</title>
        <authorList>
            <person name="Murat C."/>
            <person name="Payen T."/>
            <person name="Noel B."/>
            <person name="Kuo A."/>
            <person name="Morin E."/>
            <person name="Chen J."/>
            <person name="Kohler A."/>
            <person name="Krizsan K."/>
            <person name="Balestrini R."/>
            <person name="Da Silva C."/>
            <person name="Montanini B."/>
            <person name="Hainaut M."/>
            <person name="Levati E."/>
            <person name="Barry K.W."/>
            <person name="Belfiori B."/>
            <person name="Cichocki N."/>
            <person name="Clum A."/>
            <person name="Dockter R.B."/>
            <person name="Fauchery L."/>
            <person name="Guy J."/>
            <person name="Iotti M."/>
            <person name="Le Tacon F."/>
            <person name="Lindquist E.A."/>
            <person name="Lipzen A."/>
            <person name="Malagnac F."/>
            <person name="Mello A."/>
            <person name="Molinier V."/>
            <person name="Miyauchi S."/>
            <person name="Poulain J."/>
            <person name="Riccioni C."/>
            <person name="Rubini A."/>
            <person name="Sitrit Y."/>
            <person name="Splivallo R."/>
            <person name="Traeger S."/>
            <person name="Wang M."/>
            <person name="Zifcakova L."/>
            <person name="Wipf D."/>
            <person name="Zambonelli A."/>
            <person name="Paolocci F."/>
            <person name="Nowrousian M."/>
            <person name="Ottonello S."/>
            <person name="Baldrian P."/>
            <person name="Spatafora J.W."/>
            <person name="Henrissat B."/>
            <person name="Nagy L.G."/>
            <person name="Aury J.M."/>
            <person name="Wincker P."/>
            <person name="Grigoriev I.V."/>
            <person name="Bonfante P."/>
            <person name="Martin F.M."/>
        </authorList>
    </citation>
    <scope>NUCLEOTIDE SEQUENCE [LARGE SCALE GENOMIC DNA]</scope>
    <source>
        <strain evidence="1 2">120613-1</strain>
    </source>
</reference>
<evidence type="ECO:0000313" key="1">
    <source>
        <dbReference type="EMBL" id="RPB05382.1"/>
    </source>
</evidence>
<dbReference type="OrthoDB" id="5318500at2759"/>
<protein>
    <submittedName>
        <fullName evidence="1">Uncharacterized protein</fullName>
    </submittedName>
</protein>
<sequence length="198" mass="20817">MISSNINIDLIPSENLPSTRSQNQAISSYQSNMKVQTIAIFVAAVFAGFAFASPVPEAAPAPAVDGVPCGCTNSCIIACGGKPDCICPLYCDPKYLCPTTTTVRETPSPTPSFPRGISCGCHNYCTLYGCGSSIPKDQCVCPQYCDPIYECKSTSTAPLPTPTFKCGCTNGCKIACGGKPGCICPEFCDPKYLCKTTV</sequence>
<dbReference type="AlphaFoldDB" id="A0A3N4K7Y2"/>
<dbReference type="Proteomes" id="UP000276215">
    <property type="component" value="Unassembled WGS sequence"/>
</dbReference>
<name>A0A3N4K7Y2_9PEZI</name>
<evidence type="ECO:0000313" key="2">
    <source>
        <dbReference type="Proteomes" id="UP000276215"/>
    </source>
</evidence>
<organism evidence="1 2">
    <name type="scientific">Choiromyces venosus 120613-1</name>
    <dbReference type="NCBI Taxonomy" id="1336337"/>
    <lineage>
        <taxon>Eukaryota</taxon>
        <taxon>Fungi</taxon>
        <taxon>Dikarya</taxon>
        <taxon>Ascomycota</taxon>
        <taxon>Pezizomycotina</taxon>
        <taxon>Pezizomycetes</taxon>
        <taxon>Pezizales</taxon>
        <taxon>Tuberaceae</taxon>
        <taxon>Choiromyces</taxon>
    </lineage>
</organism>
<dbReference type="EMBL" id="ML120353">
    <property type="protein sequence ID" value="RPB05382.1"/>
    <property type="molecule type" value="Genomic_DNA"/>
</dbReference>
<gene>
    <name evidence="1" type="ORF">L873DRAFT_788021</name>
</gene>